<evidence type="ECO:0000313" key="3">
    <source>
        <dbReference type="EMBL" id="KAG0254250.1"/>
    </source>
</evidence>
<dbReference type="CDD" id="cd06257">
    <property type="entry name" value="DnaJ"/>
    <property type="match status" value="1"/>
</dbReference>
<dbReference type="Proteomes" id="UP000726737">
    <property type="component" value="Unassembled WGS sequence"/>
</dbReference>
<name>A0A9P6TZS7_9FUNG</name>
<dbReference type="GO" id="GO:0051087">
    <property type="term" value="F:protein-folding chaperone binding"/>
    <property type="evidence" value="ECO:0007669"/>
    <property type="project" value="TreeGrafter"/>
</dbReference>
<dbReference type="SUPFAM" id="SSF46565">
    <property type="entry name" value="Chaperone J-domain"/>
    <property type="match status" value="1"/>
</dbReference>
<gene>
    <name evidence="3" type="ORF">BG011_005875</name>
</gene>
<evidence type="ECO:0000259" key="2">
    <source>
        <dbReference type="PROSITE" id="PS50076"/>
    </source>
</evidence>
<evidence type="ECO:0000256" key="1">
    <source>
        <dbReference type="ARBA" id="ARBA00023186"/>
    </source>
</evidence>
<protein>
    <recommendedName>
        <fullName evidence="2">J domain-containing protein</fullName>
    </recommendedName>
</protein>
<keyword evidence="4" id="KW-1185">Reference proteome</keyword>
<accession>A0A9P6TZS7</accession>
<dbReference type="InterPro" id="IPR001623">
    <property type="entry name" value="DnaJ_domain"/>
</dbReference>
<dbReference type="Pfam" id="PF00226">
    <property type="entry name" value="DnaJ"/>
    <property type="match status" value="1"/>
</dbReference>
<dbReference type="InterPro" id="IPR036869">
    <property type="entry name" value="J_dom_sf"/>
</dbReference>
<dbReference type="PANTHER" id="PTHR44360:SF1">
    <property type="entry name" value="DNAJ HOMOLOG SUBFAMILY B MEMBER 9"/>
    <property type="match status" value="1"/>
</dbReference>
<proteinExistence type="predicted"/>
<dbReference type="GO" id="GO:0051787">
    <property type="term" value="F:misfolded protein binding"/>
    <property type="evidence" value="ECO:0007669"/>
    <property type="project" value="TreeGrafter"/>
</dbReference>
<keyword evidence="1" id="KW-0143">Chaperone</keyword>
<dbReference type="GO" id="GO:0036503">
    <property type="term" value="P:ERAD pathway"/>
    <property type="evidence" value="ECO:0007669"/>
    <property type="project" value="TreeGrafter"/>
</dbReference>
<dbReference type="PANTHER" id="PTHR44360">
    <property type="entry name" value="DNAJ HOMOLOG SUBFAMILY B MEMBER 9"/>
    <property type="match status" value="1"/>
</dbReference>
<dbReference type="InterPro" id="IPR018253">
    <property type="entry name" value="DnaJ_domain_CS"/>
</dbReference>
<organism evidence="3 4">
    <name type="scientific">Mortierella polycephala</name>
    <dbReference type="NCBI Taxonomy" id="41804"/>
    <lineage>
        <taxon>Eukaryota</taxon>
        <taxon>Fungi</taxon>
        <taxon>Fungi incertae sedis</taxon>
        <taxon>Mucoromycota</taxon>
        <taxon>Mortierellomycotina</taxon>
        <taxon>Mortierellomycetes</taxon>
        <taxon>Mortierellales</taxon>
        <taxon>Mortierellaceae</taxon>
        <taxon>Mortierella</taxon>
    </lineage>
</organism>
<dbReference type="PROSITE" id="PS00636">
    <property type="entry name" value="DNAJ_1"/>
    <property type="match status" value="1"/>
</dbReference>
<dbReference type="OrthoDB" id="436519at2759"/>
<dbReference type="InterPro" id="IPR051948">
    <property type="entry name" value="Hsp70_co-chaperone_J-domain"/>
</dbReference>
<sequence>MEPSHYDTLGLGFHTFTQKQLKTNFRKASLQYHPDKVGQAGADKYIGIRMAHEVLVDPVMRQAYDRFGPLVLGCTECTTARDYIEYKLNEMSDFYVMSFTILALMDLTGKCMYGRYWKLLLLIVMGGLELSMVQSRDPNVALSRLMPNRATF</sequence>
<dbReference type="AlphaFoldDB" id="A0A9P6TZS7"/>
<evidence type="ECO:0000313" key="4">
    <source>
        <dbReference type="Proteomes" id="UP000726737"/>
    </source>
</evidence>
<reference evidence="3" key="1">
    <citation type="journal article" date="2020" name="Fungal Divers.">
        <title>Resolving the Mortierellaceae phylogeny through synthesis of multi-gene phylogenetics and phylogenomics.</title>
        <authorList>
            <person name="Vandepol N."/>
            <person name="Liber J."/>
            <person name="Desiro A."/>
            <person name="Na H."/>
            <person name="Kennedy M."/>
            <person name="Barry K."/>
            <person name="Grigoriev I.V."/>
            <person name="Miller A.N."/>
            <person name="O'Donnell K."/>
            <person name="Stajich J.E."/>
            <person name="Bonito G."/>
        </authorList>
    </citation>
    <scope>NUCLEOTIDE SEQUENCE</scope>
    <source>
        <strain evidence="3">KOD948</strain>
    </source>
</reference>
<dbReference type="GO" id="GO:0005783">
    <property type="term" value="C:endoplasmic reticulum"/>
    <property type="evidence" value="ECO:0007669"/>
    <property type="project" value="TreeGrafter"/>
</dbReference>
<dbReference type="SMART" id="SM00271">
    <property type="entry name" value="DnaJ"/>
    <property type="match status" value="1"/>
</dbReference>
<dbReference type="Gene3D" id="1.10.287.110">
    <property type="entry name" value="DnaJ domain"/>
    <property type="match status" value="1"/>
</dbReference>
<dbReference type="PROSITE" id="PS50076">
    <property type="entry name" value="DNAJ_2"/>
    <property type="match status" value="1"/>
</dbReference>
<feature type="domain" description="J" evidence="2">
    <location>
        <begin position="4"/>
        <end position="68"/>
    </location>
</feature>
<comment type="caution">
    <text evidence="3">The sequence shown here is derived from an EMBL/GenBank/DDBJ whole genome shotgun (WGS) entry which is preliminary data.</text>
</comment>
<dbReference type="EMBL" id="JAAAJA010000411">
    <property type="protein sequence ID" value="KAG0254250.1"/>
    <property type="molecule type" value="Genomic_DNA"/>
</dbReference>